<name>A0ABN3SL74_9ACTN</name>
<keyword evidence="1" id="KW-0812">Transmembrane</keyword>
<keyword evidence="3" id="KW-1185">Reference proteome</keyword>
<protein>
    <recommendedName>
        <fullName evidence="4">PASTA domain-containing protein</fullName>
    </recommendedName>
</protein>
<comment type="caution">
    <text evidence="2">The sequence shown here is derived from an EMBL/GenBank/DDBJ whole genome shotgun (WGS) entry which is preliminary data.</text>
</comment>
<dbReference type="RefSeq" id="WP_346151565.1">
    <property type="nucleotide sequence ID" value="NZ_BAAATE010000021.1"/>
</dbReference>
<dbReference type="Proteomes" id="UP001501666">
    <property type="component" value="Unassembled WGS sequence"/>
</dbReference>
<evidence type="ECO:0000313" key="2">
    <source>
        <dbReference type="EMBL" id="GAA2680144.1"/>
    </source>
</evidence>
<evidence type="ECO:0000256" key="1">
    <source>
        <dbReference type="SAM" id="Phobius"/>
    </source>
</evidence>
<proteinExistence type="predicted"/>
<keyword evidence="1" id="KW-1133">Transmembrane helix</keyword>
<feature type="transmembrane region" description="Helical" evidence="1">
    <location>
        <begin position="50"/>
        <end position="73"/>
    </location>
</feature>
<dbReference type="EMBL" id="BAAATE010000021">
    <property type="protein sequence ID" value="GAA2680144.1"/>
    <property type="molecule type" value="Genomic_DNA"/>
</dbReference>
<evidence type="ECO:0000313" key="3">
    <source>
        <dbReference type="Proteomes" id="UP001501666"/>
    </source>
</evidence>
<keyword evidence="1" id="KW-0472">Membrane</keyword>
<reference evidence="2 3" key="1">
    <citation type="journal article" date="2019" name="Int. J. Syst. Evol. Microbiol.">
        <title>The Global Catalogue of Microorganisms (GCM) 10K type strain sequencing project: providing services to taxonomists for standard genome sequencing and annotation.</title>
        <authorList>
            <consortium name="The Broad Institute Genomics Platform"/>
            <consortium name="The Broad Institute Genome Sequencing Center for Infectious Disease"/>
            <person name="Wu L."/>
            <person name="Ma J."/>
        </authorList>
    </citation>
    <scope>NUCLEOTIDE SEQUENCE [LARGE SCALE GENOMIC DNA]</scope>
    <source>
        <strain evidence="2 3">JCM 6835</strain>
    </source>
</reference>
<gene>
    <name evidence="2" type="ORF">GCM10010412_064170</name>
</gene>
<evidence type="ECO:0008006" key="4">
    <source>
        <dbReference type="Google" id="ProtNLM"/>
    </source>
</evidence>
<accession>A0ABN3SL74</accession>
<sequence length="270" mass="29547">MTKISISRLNPVTDNEIAVLVSTGARDELAEHITAAPPEPAPRSWWRRRLIVGIGLIGVATAAAVVAFSSGWVGPQRAEAAALSFQREDRYLVVRVQDPNADPERYREEFQQREMNIDLKLAPTSPDKAGKVLFMEDRDDPAGRIQAIEGSCGERACSVAVKVPVGYRSYASIVFGRAAEQGEMYDTGPGDEPGEGIGLPGIDKYTVPEAVAILRARNVPIEYRYQYRGSDRPYPNGIPADKVDPDWYIHEGLPGTENQAILFVGPEPEG</sequence>
<organism evidence="2 3">
    <name type="scientific">Nonomuraea recticatena</name>
    <dbReference type="NCBI Taxonomy" id="46178"/>
    <lineage>
        <taxon>Bacteria</taxon>
        <taxon>Bacillati</taxon>
        <taxon>Actinomycetota</taxon>
        <taxon>Actinomycetes</taxon>
        <taxon>Streptosporangiales</taxon>
        <taxon>Streptosporangiaceae</taxon>
        <taxon>Nonomuraea</taxon>
    </lineage>
</organism>